<dbReference type="SMART" id="SM00248">
    <property type="entry name" value="ANK"/>
    <property type="match status" value="2"/>
</dbReference>
<keyword evidence="4" id="KW-0862">Zinc</keyword>
<proteinExistence type="predicted"/>
<evidence type="ECO:0000256" key="4">
    <source>
        <dbReference type="PROSITE-ProRule" id="PRU00175"/>
    </source>
</evidence>
<dbReference type="SMART" id="SM00184">
    <property type="entry name" value="RING"/>
    <property type="match status" value="1"/>
</dbReference>
<keyword evidence="5" id="KW-0812">Transmembrane</keyword>
<sequence>MGQQQSQSKDEMLFQEVSNNNVEGIKSLHHEGAGLEGEDKLGRTPLILACTNDDLYDVAKTLLELGSNVNAYRSGCNGGTPLHHAAKRGLVHTVKLLLSHGANPLVLDDDVKTALEVARDEGYSNVVRAIESHICLFSGCMREYSGSRLLNLFAPQLLSRKVWVVVVPTGSRNPTKPLKLELVLYDSIQDAQPRMVIPLWKANLEEPKSFRCDDSVMIIDDSRSPKSMRQRRESGFISQARRWAQVDRQIRLKLAAEIKGDMKQMNWFSEACKGVPQVYAIRYIQLTFVIYVSLCLILTFNTNWKFIQPMNPPRFMKTSQATTTTTNVPALSDDALTRVAMSLPSPKTANKEDGLCVICVDAPSEAVCVPCGHVAGCISCLKEIENKKMGCPVCRANIDQVIKLYHV</sequence>
<gene>
    <name evidence="7" type="ORF">ISN45_At04g014770</name>
</gene>
<evidence type="ECO:0000313" key="8">
    <source>
        <dbReference type="Proteomes" id="UP000694240"/>
    </source>
</evidence>
<keyword evidence="5" id="KW-1133">Transmembrane helix</keyword>
<name>A0A8T2E0B6_9BRAS</name>
<dbReference type="AlphaFoldDB" id="A0A8T2E0B6"/>
<feature type="domain" description="RING-type" evidence="6">
    <location>
        <begin position="356"/>
        <end position="395"/>
    </location>
</feature>
<feature type="repeat" description="ANK" evidence="3">
    <location>
        <begin position="77"/>
        <end position="109"/>
    </location>
</feature>
<dbReference type="InterPro" id="IPR002110">
    <property type="entry name" value="Ankyrin_rpt"/>
</dbReference>
<keyword evidence="1" id="KW-0677">Repeat</keyword>
<evidence type="ECO:0000256" key="5">
    <source>
        <dbReference type="SAM" id="Phobius"/>
    </source>
</evidence>
<keyword evidence="4" id="KW-0863">Zinc-finger</keyword>
<dbReference type="PANTHER" id="PTHR24171:SF9">
    <property type="entry name" value="ANKYRIN REPEAT DOMAIN-CONTAINING PROTEIN 39"/>
    <property type="match status" value="1"/>
</dbReference>
<accession>A0A8T2E0B6</accession>
<keyword evidence="4" id="KW-0479">Metal-binding</keyword>
<evidence type="ECO:0000256" key="3">
    <source>
        <dbReference type="PROSITE-ProRule" id="PRU00023"/>
    </source>
</evidence>
<dbReference type="PROSITE" id="PS50297">
    <property type="entry name" value="ANK_REP_REGION"/>
    <property type="match status" value="2"/>
</dbReference>
<dbReference type="EMBL" id="JAEFBK010000004">
    <property type="protein sequence ID" value="KAG7615940.1"/>
    <property type="molecule type" value="Genomic_DNA"/>
</dbReference>
<dbReference type="PROSITE" id="PS50088">
    <property type="entry name" value="ANK_REPEAT"/>
    <property type="match status" value="2"/>
</dbReference>
<keyword evidence="8" id="KW-1185">Reference proteome</keyword>
<dbReference type="Proteomes" id="UP000694240">
    <property type="component" value="Chromosome 4"/>
</dbReference>
<dbReference type="GO" id="GO:0008270">
    <property type="term" value="F:zinc ion binding"/>
    <property type="evidence" value="ECO:0007669"/>
    <property type="project" value="UniProtKB-KW"/>
</dbReference>
<dbReference type="InterPro" id="IPR001841">
    <property type="entry name" value="Znf_RING"/>
</dbReference>
<keyword evidence="5" id="KW-0472">Membrane</keyword>
<comment type="caution">
    <text evidence="7">The sequence shown here is derived from an EMBL/GenBank/DDBJ whole genome shotgun (WGS) entry which is preliminary data.</text>
</comment>
<dbReference type="PANTHER" id="PTHR24171">
    <property type="entry name" value="ANKYRIN REPEAT DOMAIN-CONTAINING PROTEIN 39-RELATED"/>
    <property type="match status" value="1"/>
</dbReference>
<feature type="transmembrane region" description="Helical" evidence="5">
    <location>
        <begin position="283"/>
        <end position="304"/>
    </location>
</feature>
<reference evidence="7 8" key="1">
    <citation type="submission" date="2020-12" db="EMBL/GenBank/DDBJ databases">
        <title>Concerted genomic and epigenomic changes stabilize Arabidopsis allopolyploids.</title>
        <authorList>
            <person name="Chen Z."/>
        </authorList>
    </citation>
    <scope>NUCLEOTIDE SEQUENCE [LARGE SCALE GENOMIC DNA]</scope>
    <source>
        <strain evidence="7">Allo738</strain>
        <tissue evidence="7">Leaf</tissue>
    </source>
</reference>
<evidence type="ECO:0000256" key="2">
    <source>
        <dbReference type="ARBA" id="ARBA00023043"/>
    </source>
</evidence>
<organism evidence="7 8">
    <name type="scientific">Arabidopsis thaliana x Arabidopsis arenosa</name>
    <dbReference type="NCBI Taxonomy" id="1240361"/>
    <lineage>
        <taxon>Eukaryota</taxon>
        <taxon>Viridiplantae</taxon>
        <taxon>Streptophyta</taxon>
        <taxon>Embryophyta</taxon>
        <taxon>Tracheophyta</taxon>
        <taxon>Spermatophyta</taxon>
        <taxon>Magnoliopsida</taxon>
        <taxon>eudicotyledons</taxon>
        <taxon>Gunneridae</taxon>
        <taxon>Pentapetalae</taxon>
        <taxon>rosids</taxon>
        <taxon>malvids</taxon>
        <taxon>Brassicales</taxon>
        <taxon>Brassicaceae</taxon>
        <taxon>Camelineae</taxon>
        <taxon>Arabidopsis</taxon>
    </lineage>
</organism>
<evidence type="ECO:0000256" key="1">
    <source>
        <dbReference type="ARBA" id="ARBA00022737"/>
    </source>
</evidence>
<protein>
    <submittedName>
        <fullName evidence="7">Ankyrin repeat-containing domain superfamily</fullName>
    </submittedName>
</protein>
<evidence type="ECO:0000259" key="6">
    <source>
        <dbReference type="PROSITE" id="PS50089"/>
    </source>
</evidence>
<dbReference type="Pfam" id="PF13920">
    <property type="entry name" value="zf-C3HC4_3"/>
    <property type="match status" value="1"/>
</dbReference>
<evidence type="ECO:0000313" key="7">
    <source>
        <dbReference type="EMBL" id="KAG7615940.1"/>
    </source>
</evidence>
<feature type="repeat" description="ANK" evidence="3">
    <location>
        <begin position="41"/>
        <end position="74"/>
    </location>
</feature>
<dbReference type="Pfam" id="PF12796">
    <property type="entry name" value="Ank_2"/>
    <property type="match status" value="1"/>
</dbReference>
<keyword evidence="2 3" id="KW-0040">ANK repeat</keyword>
<dbReference type="PROSITE" id="PS50089">
    <property type="entry name" value="ZF_RING_2"/>
    <property type="match status" value="1"/>
</dbReference>
<dbReference type="CDD" id="cd23129">
    <property type="entry name" value="RING-HC_XBAT35-like"/>
    <property type="match status" value="1"/>
</dbReference>